<organism evidence="10">
    <name type="scientific">Deinococcus sp. VB142</name>
    <dbReference type="NCBI Taxonomy" id="3112952"/>
    <lineage>
        <taxon>Bacteria</taxon>
        <taxon>Thermotogati</taxon>
        <taxon>Deinococcota</taxon>
        <taxon>Deinococci</taxon>
        <taxon>Deinococcales</taxon>
        <taxon>Deinococcaceae</taxon>
        <taxon>Deinococcus</taxon>
    </lineage>
</organism>
<keyword evidence="4 8" id="KW-0479">Metal-binding</keyword>
<accession>A0AAU6Q4T0</accession>
<feature type="binding site" evidence="8">
    <location>
        <position position="3"/>
    </location>
    <ligand>
        <name>Mg(2+)</name>
        <dbReference type="ChEBI" id="CHEBI:18420"/>
    </ligand>
</feature>
<dbReference type="AlphaFoldDB" id="A0AAU6Q4T0"/>
<gene>
    <name evidence="8" type="primary">vapC</name>
    <name evidence="10" type="ORF">WDJ50_04350</name>
</gene>
<dbReference type="PANTHER" id="PTHR33653:SF1">
    <property type="entry name" value="RIBONUCLEASE VAPC2"/>
    <property type="match status" value="1"/>
</dbReference>
<dbReference type="GO" id="GO:0000287">
    <property type="term" value="F:magnesium ion binding"/>
    <property type="evidence" value="ECO:0007669"/>
    <property type="project" value="UniProtKB-UniRule"/>
</dbReference>
<sequence>MLDTNVVSDFLKGHPAVRAQLQALRPSEVAVSTVSIMEIEFGLEKNPAARTKYAELWNDFLQDVTVLEYDRASAVQTARIRQALNSKGQPIGPYDLQLAGAALAHRLTLVTNNTAEFSRVEGLNLTDWR</sequence>
<dbReference type="GO" id="GO:0004540">
    <property type="term" value="F:RNA nuclease activity"/>
    <property type="evidence" value="ECO:0007669"/>
    <property type="project" value="InterPro"/>
</dbReference>
<reference evidence="10" key="1">
    <citation type="submission" date="2024-03" db="EMBL/GenBank/DDBJ databases">
        <title>Deinococcus weizhi sp. nov., isolated from human skin.</title>
        <authorList>
            <person name="Wei Z."/>
            <person name="Tian F."/>
            <person name="Yang C."/>
            <person name="Xin L.T."/>
            <person name="Wen Z.J."/>
            <person name="Lan K.C."/>
            <person name="Yu L."/>
            <person name="Zhe W."/>
            <person name="Dan F.D."/>
            <person name="Jun W."/>
            <person name="Rui Z."/>
            <person name="Yong X.J."/>
            <person name="Ting Y."/>
            <person name="Wei X."/>
            <person name="Xu Z.G."/>
            <person name="Xin Z."/>
            <person name="Dong F.G."/>
            <person name="Ni X.M."/>
            <person name="Zheng M.G."/>
            <person name="Chun Y."/>
            <person name="Qian W.X."/>
        </authorList>
    </citation>
    <scope>NUCLEOTIDE SEQUENCE</scope>
    <source>
        <strain evidence="10">VB142</strain>
    </source>
</reference>
<evidence type="ECO:0000256" key="5">
    <source>
        <dbReference type="ARBA" id="ARBA00022801"/>
    </source>
</evidence>
<dbReference type="GO" id="GO:0090729">
    <property type="term" value="F:toxin activity"/>
    <property type="evidence" value="ECO:0007669"/>
    <property type="project" value="UniProtKB-KW"/>
</dbReference>
<protein>
    <recommendedName>
        <fullName evidence="8">Ribonuclease VapC</fullName>
        <shortName evidence="8">RNase VapC</shortName>
        <ecNumber evidence="8">3.1.-.-</ecNumber>
    </recommendedName>
    <alternativeName>
        <fullName evidence="8">Toxin VapC</fullName>
    </alternativeName>
</protein>
<dbReference type="RefSeq" id="WP_339096589.1">
    <property type="nucleotide sequence ID" value="NZ_CP149782.1"/>
</dbReference>
<dbReference type="EMBL" id="CP149782">
    <property type="protein sequence ID" value="WYF45364.1"/>
    <property type="molecule type" value="Genomic_DNA"/>
</dbReference>
<evidence type="ECO:0000256" key="1">
    <source>
        <dbReference type="ARBA" id="ARBA00001946"/>
    </source>
</evidence>
<dbReference type="Pfam" id="PF01850">
    <property type="entry name" value="PIN"/>
    <property type="match status" value="1"/>
</dbReference>
<comment type="similarity">
    <text evidence="7 8">Belongs to the PINc/VapC protein family.</text>
</comment>
<comment type="cofactor">
    <cofactor evidence="1 8">
        <name>Mg(2+)</name>
        <dbReference type="ChEBI" id="CHEBI:18420"/>
    </cofactor>
</comment>
<dbReference type="SUPFAM" id="SSF88723">
    <property type="entry name" value="PIN domain-like"/>
    <property type="match status" value="1"/>
</dbReference>
<proteinExistence type="inferred from homology"/>
<keyword evidence="2 8" id="KW-1277">Toxin-antitoxin system</keyword>
<dbReference type="GO" id="GO:0016787">
    <property type="term" value="F:hydrolase activity"/>
    <property type="evidence" value="ECO:0007669"/>
    <property type="project" value="UniProtKB-KW"/>
</dbReference>
<dbReference type="InterPro" id="IPR022907">
    <property type="entry name" value="VapC_family"/>
</dbReference>
<comment type="function">
    <text evidence="8">Toxic component of a toxin-antitoxin (TA) system. An RNase.</text>
</comment>
<dbReference type="HAMAP" id="MF_00265">
    <property type="entry name" value="VapC_Nob1"/>
    <property type="match status" value="1"/>
</dbReference>
<dbReference type="Gene3D" id="3.40.50.1010">
    <property type="entry name" value="5'-nuclease"/>
    <property type="match status" value="1"/>
</dbReference>
<dbReference type="InterPro" id="IPR029060">
    <property type="entry name" value="PIN-like_dom_sf"/>
</dbReference>
<dbReference type="InterPro" id="IPR002716">
    <property type="entry name" value="PIN_dom"/>
</dbReference>
<keyword evidence="8" id="KW-0800">Toxin</keyword>
<evidence type="ECO:0000259" key="9">
    <source>
        <dbReference type="Pfam" id="PF01850"/>
    </source>
</evidence>
<evidence type="ECO:0000256" key="7">
    <source>
        <dbReference type="ARBA" id="ARBA00038093"/>
    </source>
</evidence>
<evidence type="ECO:0000256" key="4">
    <source>
        <dbReference type="ARBA" id="ARBA00022723"/>
    </source>
</evidence>
<evidence type="ECO:0000256" key="2">
    <source>
        <dbReference type="ARBA" id="ARBA00022649"/>
    </source>
</evidence>
<feature type="binding site" evidence="8">
    <location>
        <position position="95"/>
    </location>
    <ligand>
        <name>Mg(2+)</name>
        <dbReference type="ChEBI" id="CHEBI:18420"/>
    </ligand>
</feature>
<evidence type="ECO:0000256" key="8">
    <source>
        <dbReference type="HAMAP-Rule" id="MF_00265"/>
    </source>
</evidence>
<dbReference type="PANTHER" id="PTHR33653">
    <property type="entry name" value="RIBONUCLEASE VAPC2"/>
    <property type="match status" value="1"/>
</dbReference>
<keyword evidence="6 8" id="KW-0460">Magnesium</keyword>
<dbReference type="InterPro" id="IPR050556">
    <property type="entry name" value="Type_II_TA_system_RNase"/>
</dbReference>
<keyword evidence="3 8" id="KW-0540">Nuclease</keyword>
<name>A0AAU6Q4T0_9DEIO</name>
<evidence type="ECO:0000256" key="3">
    <source>
        <dbReference type="ARBA" id="ARBA00022722"/>
    </source>
</evidence>
<evidence type="ECO:0000256" key="6">
    <source>
        <dbReference type="ARBA" id="ARBA00022842"/>
    </source>
</evidence>
<evidence type="ECO:0000313" key="10">
    <source>
        <dbReference type="EMBL" id="WYF45364.1"/>
    </source>
</evidence>
<feature type="domain" description="PIN" evidence="9">
    <location>
        <begin position="1"/>
        <end position="122"/>
    </location>
</feature>
<keyword evidence="5 8" id="KW-0378">Hydrolase</keyword>
<dbReference type="EC" id="3.1.-.-" evidence="8"/>